<protein>
    <submittedName>
        <fullName evidence="12">Glycosyltransferase family 2 protein</fullName>
    </submittedName>
</protein>
<reference evidence="13" key="1">
    <citation type="journal article" date="2019" name="Int. J. Syst. Evol. Microbiol.">
        <title>The Global Catalogue of Microorganisms (GCM) 10K type strain sequencing project: providing services to taxonomists for standard genome sequencing and annotation.</title>
        <authorList>
            <consortium name="The Broad Institute Genomics Platform"/>
            <consortium name="The Broad Institute Genome Sequencing Center for Infectious Disease"/>
            <person name="Wu L."/>
            <person name="Ma J."/>
        </authorList>
    </citation>
    <scope>NUCLEOTIDE SEQUENCE [LARGE SCALE GENOMIC DNA]</scope>
    <source>
        <strain evidence="13">CCUG 60898</strain>
    </source>
</reference>
<feature type="active site" description="Proton donor" evidence="9">
    <location>
        <position position="690"/>
    </location>
</feature>
<dbReference type="EMBL" id="JBHTJP010000035">
    <property type="protein sequence ID" value="MFD0977789.1"/>
    <property type="molecule type" value="Genomic_DNA"/>
</dbReference>
<comment type="caution">
    <text evidence="12">The sequence shown here is derived from an EMBL/GenBank/DDBJ whole genome shotgun (WGS) entry which is preliminary data.</text>
</comment>
<feature type="active site" description="Nucleophile" evidence="9">
    <location>
        <position position="795"/>
    </location>
</feature>
<evidence type="ECO:0000313" key="12">
    <source>
        <dbReference type="EMBL" id="MFD0977789.1"/>
    </source>
</evidence>
<feature type="transmembrane region" description="Helical" evidence="10">
    <location>
        <begin position="15"/>
        <end position="35"/>
    </location>
</feature>
<evidence type="ECO:0000256" key="2">
    <source>
        <dbReference type="ARBA" id="ARBA00022676"/>
    </source>
</evidence>
<dbReference type="Pfam" id="PF13641">
    <property type="entry name" value="Glyco_tranf_2_3"/>
    <property type="match status" value="1"/>
</dbReference>
<dbReference type="PANTHER" id="PTHR43867">
    <property type="entry name" value="CELLULOSE SYNTHASE CATALYTIC SUBUNIT A [UDP-FORMING]"/>
    <property type="match status" value="1"/>
</dbReference>
<keyword evidence="4 10" id="KW-0812">Transmembrane</keyword>
<feature type="transmembrane region" description="Helical" evidence="10">
    <location>
        <begin position="364"/>
        <end position="382"/>
    </location>
</feature>
<evidence type="ECO:0000256" key="3">
    <source>
        <dbReference type="ARBA" id="ARBA00022679"/>
    </source>
</evidence>
<evidence type="ECO:0000256" key="1">
    <source>
        <dbReference type="ARBA" id="ARBA00004141"/>
    </source>
</evidence>
<dbReference type="RefSeq" id="WP_380740350.1">
    <property type="nucleotide sequence ID" value="NZ_JBHTJP010000035.1"/>
</dbReference>
<accession>A0ABW3II83</accession>
<dbReference type="PANTHER" id="PTHR43867:SF2">
    <property type="entry name" value="CELLULOSE SYNTHASE CATALYTIC SUBUNIT A [UDP-FORMING]"/>
    <property type="match status" value="1"/>
</dbReference>
<dbReference type="CDD" id="cd06421">
    <property type="entry name" value="CESA_CelA_like"/>
    <property type="match status" value="1"/>
</dbReference>
<evidence type="ECO:0000256" key="6">
    <source>
        <dbReference type="ARBA" id="ARBA00022989"/>
    </source>
</evidence>
<evidence type="ECO:0000256" key="5">
    <source>
        <dbReference type="ARBA" id="ARBA00022801"/>
    </source>
</evidence>
<dbReference type="InterPro" id="IPR029044">
    <property type="entry name" value="Nucleotide-diphossugar_trans"/>
</dbReference>
<feature type="transmembrane region" description="Helical" evidence="10">
    <location>
        <begin position="439"/>
        <end position="459"/>
    </location>
</feature>
<evidence type="ECO:0000256" key="9">
    <source>
        <dbReference type="PROSITE-ProRule" id="PRU01100"/>
    </source>
</evidence>
<keyword evidence="13" id="KW-1185">Reference proteome</keyword>
<feature type="transmembrane region" description="Helical" evidence="10">
    <location>
        <begin position="331"/>
        <end position="352"/>
    </location>
</feature>
<dbReference type="Gene3D" id="3.90.550.10">
    <property type="entry name" value="Spore Coat Polysaccharide Biosynthesis Protein SpsA, Chain A"/>
    <property type="match status" value="1"/>
</dbReference>
<dbReference type="Pfam" id="PF02156">
    <property type="entry name" value="Glyco_hydro_26"/>
    <property type="match status" value="1"/>
</dbReference>
<keyword evidence="3" id="KW-0808">Transferase</keyword>
<dbReference type="Gene3D" id="3.20.20.80">
    <property type="entry name" value="Glycosidases"/>
    <property type="match status" value="2"/>
</dbReference>
<feature type="transmembrane region" description="Helical" evidence="10">
    <location>
        <begin position="394"/>
        <end position="418"/>
    </location>
</feature>
<feature type="transmembrane region" description="Helical" evidence="10">
    <location>
        <begin position="44"/>
        <end position="65"/>
    </location>
</feature>
<name>A0ABW3II83_9FLAO</name>
<feature type="domain" description="GH26" evidence="11">
    <location>
        <begin position="552"/>
        <end position="856"/>
    </location>
</feature>
<dbReference type="SUPFAM" id="SSF53448">
    <property type="entry name" value="Nucleotide-diphospho-sugar transferases"/>
    <property type="match status" value="1"/>
</dbReference>
<keyword evidence="7 10" id="KW-0472">Membrane</keyword>
<keyword evidence="6 10" id="KW-1133">Transmembrane helix</keyword>
<keyword evidence="2" id="KW-0328">Glycosyltransferase</keyword>
<evidence type="ECO:0000313" key="13">
    <source>
        <dbReference type="Proteomes" id="UP001597100"/>
    </source>
</evidence>
<comment type="subcellular location">
    <subcellularLocation>
        <location evidence="1">Membrane</location>
        <topology evidence="1">Multi-pass membrane protein</topology>
    </subcellularLocation>
</comment>
<gene>
    <name evidence="12" type="ORF">ACFQ1G_13400</name>
</gene>
<proteinExistence type="inferred from homology"/>
<keyword evidence="8 9" id="KW-0326">Glycosidase</keyword>
<sequence length="1260" mass="146022">MRNNIKAPTPNESRMIKFMILLGVFSILNFLVFFFKPEHRTNSLLFFMLSSIILYGVLKKLYMWYNYSNISVPKTPKVTPNLTVDVLTTYFPGEPYKMITTTLKAIKNIKYPHTTYLCDEADDPFLKQFCEENGIVHVTRDNRIDAKAGNINNALKKHATGDICVILDPDHIPEPEFLDPILPHFSDPKIGFVQIVQSYYNIKESLVARGAAEQTFQFYGPMMMTLNAYGAVNAIGANCVFRREALDSIGGHAPGLCEDMHTAMLLYAKGWKAVYVPIVLAKGLAPSNLTNFFKQQLKWSRGSFDLWVKVFPKIFSKLTGRQRIHYGILPMHYLSGVIILFTFLIPILSLLLSTTPWKGNIIDFVLVLLPVAASSILIRTFIQKWVIEKKERGFHLVGGLLHINTWWIYILGLVYTILNKKVPYLPTPKEDEFNTNMKIILPNAIVALVSIFAIVFGLYQDLTPFSIVMSGFAFFNALIMMFGIYIAVRVTNQNKILRTRLHKKSLSVLASFKHGFYRLANLAFEGTRTVALPLLLLILITSMSFKNEHDQLKWDEVYVPFSKKHSEKYLGIFQPSEGNGISDIQAINELESRENIDFDIISFYLAWTDESVNKFPHQLMDSIYQKNAIPMITWEPWASTLASNDTVRDLSEEKKVFKHITDGFFDDYIIKFANILKTYDKPIFLRFAHEFDNPQYPWSQAGNNTSEELKAAWIYVHKLMKKEGAHKAIFVWNPWKPKGMNNYYPGDQYVDWIGLTMLNYGPLNENGEVLPFNKLYEPFKNKLYWFTRKPIMLAEFGSLKLGQNNQESWLTNAVDSINSSHENIKALVFFNSSVDENIPKNKWLKDGKLDWTINSWDSFKQEFSGEAAQGSEKELKKVSLPEERNPISRFDIRGVRYKKGTNWMNNYYAVTKEVISKDFENLKSSGINTIQITGGNIYDHNLLLYSEKFDLQLIYQFNIDQSLDFINDTAEKEELKQEILNKVEKLKDLDHVISYSFLLDLEQHYQKPLLFNQRTAYLNWLQDLTQRIKQISPEKSITVDLQFNLDTEFLIDQIHEHLPVDSYGLIVKDTTFLENQIKEMKGLGRDVFISSITPNLIVENSERFVNQDLILQNWQDERKSNWINFDGLVDFRGRKKQILKDITAIWNEKKVPEKSLFRSRILKPAEQLYPGQIYRYHAAQFDGKEWIVQNSNKEYKFEWNLIKTDRFGNHLAIKKLGSQPEVEVIIPEDYKQYEIMLVTRKKGEDYVTSTRTSLHTPAEN</sequence>
<dbReference type="PROSITE" id="PS51764">
    <property type="entry name" value="GH26"/>
    <property type="match status" value="1"/>
</dbReference>
<dbReference type="InterPro" id="IPR017853">
    <property type="entry name" value="GH"/>
</dbReference>
<organism evidence="12 13">
    <name type="scientific">Salinimicrobium gaetbulicola</name>
    <dbReference type="NCBI Taxonomy" id="999702"/>
    <lineage>
        <taxon>Bacteria</taxon>
        <taxon>Pseudomonadati</taxon>
        <taxon>Bacteroidota</taxon>
        <taxon>Flavobacteriia</taxon>
        <taxon>Flavobacteriales</taxon>
        <taxon>Flavobacteriaceae</taxon>
        <taxon>Salinimicrobium</taxon>
    </lineage>
</organism>
<dbReference type="InterPro" id="IPR050321">
    <property type="entry name" value="Glycosyltr_2/OpgH_subfam"/>
</dbReference>
<evidence type="ECO:0000256" key="4">
    <source>
        <dbReference type="ARBA" id="ARBA00022692"/>
    </source>
</evidence>
<evidence type="ECO:0000256" key="10">
    <source>
        <dbReference type="SAM" id="Phobius"/>
    </source>
</evidence>
<evidence type="ECO:0000256" key="7">
    <source>
        <dbReference type="ARBA" id="ARBA00023136"/>
    </source>
</evidence>
<dbReference type="Proteomes" id="UP001597100">
    <property type="component" value="Unassembled WGS sequence"/>
</dbReference>
<dbReference type="SUPFAM" id="SSF51445">
    <property type="entry name" value="(Trans)glycosidases"/>
    <property type="match status" value="2"/>
</dbReference>
<dbReference type="InterPro" id="IPR022790">
    <property type="entry name" value="GH26_dom"/>
</dbReference>
<comment type="similarity">
    <text evidence="9">Belongs to the glycosyl hydrolase 26 family.</text>
</comment>
<feature type="transmembrane region" description="Helical" evidence="10">
    <location>
        <begin position="465"/>
        <end position="488"/>
    </location>
</feature>
<evidence type="ECO:0000259" key="11">
    <source>
        <dbReference type="PROSITE" id="PS51764"/>
    </source>
</evidence>
<keyword evidence="5 9" id="KW-0378">Hydrolase</keyword>
<evidence type="ECO:0000256" key="8">
    <source>
        <dbReference type="ARBA" id="ARBA00023295"/>
    </source>
</evidence>